<protein>
    <submittedName>
        <fullName evidence="1">Uncharacterized protein</fullName>
    </submittedName>
</protein>
<evidence type="ECO:0000313" key="2">
    <source>
        <dbReference type="Proteomes" id="UP001623600"/>
    </source>
</evidence>
<gene>
    <name evidence="1" type="ORF">ACJDTP_19425</name>
</gene>
<name>A0ABW8S9L2_9CLOT</name>
<proteinExistence type="predicted"/>
<reference evidence="1 2" key="1">
    <citation type="submission" date="2024-11" db="EMBL/GenBank/DDBJ databases">
        <authorList>
            <person name="Heng Y.C."/>
            <person name="Lim A.C.H."/>
            <person name="Lee J.K.Y."/>
            <person name="Kittelmann S."/>
        </authorList>
    </citation>
    <scope>NUCLEOTIDE SEQUENCE [LARGE SCALE GENOMIC DNA]</scope>
    <source>
        <strain evidence="1 2">WILCCON 0112</strain>
    </source>
</reference>
<keyword evidence="2" id="KW-1185">Reference proteome</keyword>
<comment type="caution">
    <text evidence="1">The sequence shown here is derived from an EMBL/GenBank/DDBJ whole genome shotgun (WGS) entry which is preliminary data.</text>
</comment>
<dbReference type="Proteomes" id="UP001623600">
    <property type="component" value="Unassembled WGS sequence"/>
</dbReference>
<dbReference type="RefSeq" id="WP_406762152.1">
    <property type="nucleotide sequence ID" value="NZ_JBJIAB010000030.1"/>
</dbReference>
<evidence type="ECO:0000313" key="1">
    <source>
        <dbReference type="EMBL" id="MFL0167246.1"/>
    </source>
</evidence>
<sequence length="44" mass="5262">MDNYNKEKKLIITILLQNLIFSESLSYESKRIIYNKIISQAKEK</sequence>
<organism evidence="1 2">
    <name type="scientific">Candidatus Clostridium helianthi</name>
    <dbReference type="NCBI Taxonomy" id="3381660"/>
    <lineage>
        <taxon>Bacteria</taxon>
        <taxon>Bacillati</taxon>
        <taxon>Bacillota</taxon>
        <taxon>Clostridia</taxon>
        <taxon>Eubacteriales</taxon>
        <taxon>Clostridiaceae</taxon>
        <taxon>Clostridium</taxon>
    </lineage>
</organism>
<dbReference type="EMBL" id="JBJIAB010000030">
    <property type="protein sequence ID" value="MFL0167246.1"/>
    <property type="molecule type" value="Genomic_DNA"/>
</dbReference>
<accession>A0ABW8S9L2</accession>